<reference evidence="2" key="2">
    <citation type="journal article" date="2023" name="Science">
        <title>Genomic signatures of disease resistance in endangered staghorn corals.</title>
        <authorList>
            <person name="Vollmer S.V."/>
            <person name="Selwyn J.D."/>
            <person name="Despard B.A."/>
            <person name="Roesel C.L."/>
        </authorList>
    </citation>
    <scope>NUCLEOTIDE SEQUENCE</scope>
    <source>
        <strain evidence="2">K2</strain>
    </source>
</reference>
<dbReference type="Gene3D" id="1.10.340.70">
    <property type="match status" value="1"/>
</dbReference>
<feature type="domain" description="Integrase catalytic" evidence="1">
    <location>
        <begin position="184"/>
        <end position="343"/>
    </location>
</feature>
<organism evidence="2 3">
    <name type="scientific">Acropora cervicornis</name>
    <name type="common">Staghorn coral</name>
    <dbReference type="NCBI Taxonomy" id="6130"/>
    <lineage>
        <taxon>Eukaryota</taxon>
        <taxon>Metazoa</taxon>
        <taxon>Cnidaria</taxon>
        <taxon>Anthozoa</taxon>
        <taxon>Hexacorallia</taxon>
        <taxon>Scleractinia</taxon>
        <taxon>Astrocoeniina</taxon>
        <taxon>Acroporidae</taxon>
        <taxon>Acropora</taxon>
    </lineage>
</organism>
<dbReference type="Pfam" id="PF00665">
    <property type="entry name" value="rve"/>
    <property type="match status" value="1"/>
</dbReference>
<dbReference type="GO" id="GO:0003676">
    <property type="term" value="F:nucleic acid binding"/>
    <property type="evidence" value="ECO:0007669"/>
    <property type="project" value="InterPro"/>
</dbReference>
<dbReference type="GO" id="GO:0015074">
    <property type="term" value="P:DNA integration"/>
    <property type="evidence" value="ECO:0007669"/>
    <property type="project" value="InterPro"/>
</dbReference>
<comment type="caution">
    <text evidence="2">The sequence shown here is derived from an EMBL/GenBank/DDBJ whole genome shotgun (WGS) entry which is preliminary data.</text>
</comment>
<dbReference type="FunFam" id="1.10.340.70:FF:000003">
    <property type="entry name" value="Protein CBG25708"/>
    <property type="match status" value="1"/>
</dbReference>
<dbReference type="Gene3D" id="3.30.420.10">
    <property type="entry name" value="Ribonuclease H-like superfamily/Ribonuclease H"/>
    <property type="match status" value="1"/>
</dbReference>
<dbReference type="AlphaFoldDB" id="A0AAD9QRJ8"/>
<dbReference type="SUPFAM" id="SSF53098">
    <property type="entry name" value="Ribonuclease H-like"/>
    <property type="match status" value="1"/>
</dbReference>
<dbReference type="InterPro" id="IPR001584">
    <property type="entry name" value="Integrase_cat-core"/>
</dbReference>
<evidence type="ECO:0000313" key="2">
    <source>
        <dbReference type="EMBL" id="KAK2565810.1"/>
    </source>
</evidence>
<dbReference type="FunFam" id="3.30.420.10:FF:000063">
    <property type="entry name" value="Retrovirus-related Pol polyprotein from transposon 297-like Protein"/>
    <property type="match status" value="1"/>
</dbReference>
<gene>
    <name evidence="2" type="ORF">P5673_010086</name>
</gene>
<dbReference type="InterPro" id="IPR012337">
    <property type="entry name" value="RNaseH-like_sf"/>
</dbReference>
<dbReference type="EMBL" id="JARQWQ010000018">
    <property type="protein sequence ID" value="KAK2565810.1"/>
    <property type="molecule type" value="Genomic_DNA"/>
</dbReference>
<accession>A0AAD9QRJ8</accession>
<dbReference type="InterPro" id="IPR041588">
    <property type="entry name" value="Integrase_H2C2"/>
</dbReference>
<dbReference type="Pfam" id="PF17921">
    <property type="entry name" value="Integrase_H2C2"/>
    <property type="match status" value="1"/>
</dbReference>
<keyword evidence="3" id="KW-1185">Reference proteome</keyword>
<sequence>MRYNPKATHVPGKQLIVADTLSRSPVSSPEACETKTVCEVHIYVNEVIKSWPMSCDRIEEIKLATNQDDVMQETIKCTIEGWPQHPKDVPRHLARFYAERSHLSVADRLLIYDGRIVIPQSLCTKILEIIHHGHQGITKSRKRANGAVWWPGISGDISDMIYHCSHCQTYKTAQRKEPLITSPLPQSPWNKVGVDLLTFEGKQYLAVMDYYSRYLEVIYLPGTTANVVIMKLKGIFARWGIPLELVSDNGPQFDSRMFKDFALSYGFKHVTSSPYFAQANGEAECAVKIAKSILRQEDPMLALMSHRSTPSTATGYSPSEIMLQRQIRTTLPTLPAKYKPIDKSKLEQKHNDS</sequence>
<dbReference type="InterPro" id="IPR050951">
    <property type="entry name" value="Retrovirus_Pol_polyprotein"/>
</dbReference>
<dbReference type="PANTHER" id="PTHR37984">
    <property type="entry name" value="PROTEIN CBG26694"/>
    <property type="match status" value="1"/>
</dbReference>
<reference evidence="2" key="1">
    <citation type="journal article" date="2023" name="G3 (Bethesda)">
        <title>Whole genome assembly and annotation of the endangered Caribbean coral Acropora cervicornis.</title>
        <authorList>
            <person name="Selwyn J.D."/>
            <person name="Vollmer S.V."/>
        </authorList>
    </citation>
    <scope>NUCLEOTIDE SEQUENCE</scope>
    <source>
        <tissue evidence="2">Whole Organism</tissue>
    </source>
</reference>
<evidence type="ECO:0000259" key="1">
    <source>
        <dbReference type="PROSITE" id="PS50994"/>
    </source>
</evidence>
<protein>
    <recommendedName>
        <fullName evidence="1">Integrase catalytic domain-containing protein</fullName>
    </recommendedName>
</protein>
<dbReference type="InterPro" id="IPR036397">
    <property type="entry name" value="RNaseH_sf"/>
</dbReference>
<name>A0AAD9QRJ8_ACRCE</name>
<dbReference type="PROSITE" id="PS50994">
    <property type="entry name" value="INTEGRASE"/>
    <property type="match status" value="1"/>
</dbReference>
<dbReference type="Proteomes" id="UP001249851">
    <property type="component" value="Unassembled WGS sequence"/>
</dbReference>
<dbReference type="PANTHER" id="PTHR37984:SF5">
    <property type="entry name" value="PROTEIN NYNRIN-LIKE"/>
    <property type="match status" value="1"/>
</dbReference>
<evidence type="ECO:0000313" key="3">
    <source>
        <dbReference type="Proteomes" id="UP001249851"/>
    </source>
</evidence>
<proteinExistence type="predicted"/>